<sequence length="162" mass="17805">MGFTTLGQGRYKFPSLRALIMLEESKKNTAVVSTNYTSPVPGRATASASSSSCSQSENSCCGTSSSNKGDEEDVNVDLTEQKKANDTQELRLVLFLVLKDEHEMCARTIYYTNIDNKVYSERSTRCRVFPFPQSENMNLDDKGGKAWSCGGDATLWCGGFHG</sequence>
<name>A0A0D3E8Q4_BRAOL</name>
<dbReference type="Proteomes" id="UP000032141">
    <property type="component" value="Chromosome C9"/>
</dbReference>
<dbReference type="EnsemblPlants" id="Bo9g084610.1">
    <property type="protein sequence ID" value="Bo9g084610.1"/>
    <property type="gene ID" value="Bo9g084610"/>
</dbReference>
<accession>A0A0D3E8Q4</accession>
<reference evidence="2 3" key="1">
    <citation type="journal article" date="2014" name="Genome Biol.">
        <title>Transcriptome and methylome profiling reveals relics of genome dominance in the mesopolyploid Brassica oleracea.</title>
        <authorList>
            <person name="Parkin I.A."/>
            <person name="Koh C."/>
            <person name="Tang H."/>
            <person name="Robinson S.J."/>
            <person name="Kagale S."/>
            <person name="Clarke W.E."/>
            <person name="Town C.D."/>
            <person name="Nixon J."/>
            <person name="Krishnakumar V."/>
            <person name="Bidwell S.L."/>
            <person name="Denoeud F."/>
            <person name="Belcram H."/>
            <person name="Links M.G."/>
            <person name="Just J."/>
            <person name="Clarke C."/>
            <person name="Bender T."/>
            <person name="Huebert T."/>
            <person name="Mason A.S."/>
            <person name="Pires J.C."/>
            <person name="Barker G."/>
            <person name="Moore J."/>
            <person name="Walley P.G."/>
            <person name="Manoli S."/>
            <person name="Batley J."/>
            <person name="Edwards D."/>
            <person name="Nelson M.N."/>
            <person name="Wang X."/>
            <person name="Paterson A.H."/>
            <person name="King G."/>
            <person name="Bancroft I."/>
            <person name="Chalhoub B."/>
            <person name="Sharpe A.G."/>
        </authorList>
    </citation>
    <scope>NUCLEOTIDE SEQUENCE</scope>
    <source>
        <strain evidence="2 3">cv. TO1000</strain>
    </source>
</reference>
<feature type="compositionally biased region" description="Low complexity" evidence="1">
    <location>
        <begin position="44"/>
        <end position="61"/>
    </location>
</feature>
<feature type="region of interest" description="Disordered" evidence="1">
    <location>
        <begin position="38"/>
        <end position="75"/>
    </location>
</feature>
<protein>
    <submittedName>
        <fullName evidence="2">Uncharacterized protein</fullName>
    </submittedName>
</protein>
<evidence type="ECO:0000313" key="2">
    <source>
        <dbReference type="EnsemblPlants" id="Bo9g084610.1"/>
    </source>
</evidence>
<dbReference type="Gramene" id="Bo9g084610.1">
    <property type="protein sequence ID" value="Bo9g084610.1"/>
    <property type="gene ID" value="Bo9g084610"/>
</dbReference>
<dbReference type="AlphaFoldDB" id="A0A0D3E8Q4"/>
<evidence type="ECO:0000313" key="3">
    <source>
        <dbReference type="Proteomes" id="UP000032141"/>
    </source>
</evidence>
<dbReference type="HOGENOM" id="CLU_1637777_0_0_1"/>
<evidence type="ECO:0000256" key="1">
    <source>
        <dbReference type="SAM" id="MobiDB-lite"/>
    </source>
</evidence>
<organism evidence="2 3">
    <name type="scientific">Brassica oleracea var. oleracea</name>
    <dbReference type="NCBI Taxonomy" id="109376"/>
    <lineage>
        <taxon>Eukaryota</taxon>
        <taxon>Viridiplantae</taxon>
        <taxon>Streptophyta</taxon>
        <taxon>Embryophyta</taxon>
        <taxon>Tracheophyta</taxon>
        <taxon>Spermatophyta</taxon>
        <taxon>Magnoliopsida</taxon>
        <taxon>eudicotyledons</taxon>
        <taxon>Gunneridae</taxon>
        <taxon>Pentapetalae</taxon>
        <taxon>rosids</taxon>
        <taxon>malvids</taxon>
        <taxon>Brassicales</taxon>
        <taxon>Brassicaceae</taxon>
        <taxon>Brassiceae</taxon>
        <taxon>Brassica</taxon>
    </lineage>
</organism>
<proteinExistence type="predicted"/>
<keyword evidence="3" id="KW-1185">Reference proteome</keyword>
<reference evidence="2" key="2">
    <citation type="submission" date="2015-03" db="UniProtKB">
        <authorList>
            <consortium name="EnsemblPlants"/>
        </authorList>
    </citation>
    <scope>IDENTIFICATION</scope>
</reference>